<comment type="subcellular location">
    <subcellularLocation>
        <location evidence="1">Membrane</location>
        <topology evidence="1">Multi-pass membrane protein</topology>
    </subcellularLocation>
</comment>
<proteinExistence type="predicted"/>
<organism evidence="7 8">
    <name type="scientific">Methanolobus mangrovi</name>
    <dbReference type="NCBI Taxonomy" id="3072977"/>
    <lineage>
        <taxon>Archaea</taxon>
        <taxon>Methanobacteriati</taxon>
        <taxon>Methanobacteriota</taxon>
        <taxon>Stenosarchaea group</taxon>
        <taxon>Methanomicrobia</taxon>
        <taxon>Methanosarcinales</taxon>
        <taxon>Methanosarcinaceae</taxon>
        <taxon>Methanolobus</taxon>
    </lineage>
</organism>
<name>A0AA51YJ24_9EURY</name>
<dbReference type="PIRSF" id="PIRSF006648">
    <property type="entry name" value="DrrB"/>
    <property type="match status" value="1"/>
</dbReference>
<evidence type="ECO:0000256" key="1">
    <source>
        <dbReference type="ARBA" id="ARBA00004141"/>
    </source>
</evidence>
<dbReference type="PANTHER" id="PTHR43229:SF2">
    <property type="entry name" value="NODULATION PROTEIN J"/>
    <property type="match status" value="1"/>
</dbReference>
<feature type="transmembrane region" description="Helical" evidence="5">
    <location>
        <begin position="118"/>
        <end position="145"/>
    </location>
</feature>
<dbReference type="InterPro" id="IPR000412">
    <property type="entry name" value="ABC_2_transport"/>
</dbReference>
<evidence type="ECO:0000256" key="2">
    <source>
        <dbReference type="ARBA" id="ARBA00022692"/>
    </source>
</evidence>
<feature type="domain" description="ABC transmembrane type-2" evidence="6">
    <location>
        <begin position="40"/>
        <end position="265"/>
    </location>
</feature>
<dbReference type="InterPro" id="IPR013525">
    <property type="entry name" value="ABC2_TM"/>
</dbReference>
<dbReference type="InterPro" id="IPR051784">
    <property type="entry name" value="Nod_factor_ABC_transporter"/>
</dbReference>
<gene>
    <name evidence="7" type="ORF">RE476_12435</name>
</gene>
<dbReference type="GO" id="GO:0043190">
    <property type="term" value="C:ATP-binding cassette (ABC) transporter complex"/>
    <property type="evidence" value="ECO:0007669"/>
    <property type="project" value="InterPro"/>
</dbReference>
<dbReference type="InterPro" id="IPR047817">
    <property type="entry name" value="ABC2_TM_bact-type"/>
</dbReference>
<feature type="transmembrane region" description="Helical" evidence="5">
    <location>
        <begin position="42"/>
        <end position="62"/>
    </location>
</feature>
<accession>A0AA51YJ24</accession>
<dbReference type="EMBL" id="CP133594">
    <property type="protein sequence ID" value="WMW22160.1"/>
    <property type="molecule type" value="Genomic_DNA"/>
</dbReference>
<feature type="transmembrane region" description="Helical" evidence="5">
    <location>
        <begin position="187"/>
        <end position="205"/>
    </location>
</feature>
<keyword evidence="4 5" id="KW-0472">Membrane</keyword>
<feature type="transmembrane region" description="Helical" evidence="5">
    <location>
        <begin position="157"/>
        <end position="175"/>
    </location>
</feature>
<sequence>MTTKYTNAGDDMGLSGMKLCLNTVFTLWLREMLRYKRSRSRIIGSLATPLFFLVIMGSALGSSMTLRSGRYIDYMAPGIIGMSILFASLMGGISIIWDREFGFLKEILVAPVSRFYTALGKAAGGVTTAMVQGISLMVISGFIGIEYVSIWRELLCIPIMFIMGLGFIGLGITLASRIESHEGFQMMMTFITFPTIMTSTAFYPMDNLPGWLSIPVHLNPLTYGVEALRWMLLDASDVPIELSMAVITAFALFTMGIGSWAFDRSGDQ</sequence>
<dbReference type="Proteomes" id="UP001183006">
    <property type="component" value="Chromosome"/>
</dbReference>
<evidence type="ECO:0000313" key="8">
    <source>
        <dbReference type="Proteomes" id="UP001183006"/>
    </source>
</evidence>
<keyword evidence="2 5" id="KW-0812">Transmembrane</keyword>
<evidence type="ECO:0000259" key="6">
    <source>
        <dbReference type="PROSITE" id="PS51012"/>
    </source>
</evidence>
<dbReference type="PANTHER" id="PTHR43229">
    <property type="entry name" value="NODULATION PROTEIN J"/>
    <property type="match status" value="1"/>
</dbReference>
<dbReference type="PRINTS" id="PR00164">
    <property type="entry name" value="ABC2TRNSPORT"/>
</dbReference>
<evidence type="ECO:0000256" key="3">
    <source>
        <dbReference type="ARBA" id="ARBA00022989"/>
    </source>
</evidence>
<dbReference type="PROSITE" id="PS51012">
    <property type="entry name" value="ABC_TM2"/>
    <property type="match status" value="1"/>
</dbReference>
<dbReference type="GeneID" id="84230962"/>
<feature type="transmembrane region" description="Helical" evidence="5">
    <location>
        <begin position="242"/>
        <end position="262"/>
    </location>
</feature>
<keyword evidence="8" id="KW-1185">Reference proteome</keyword>
<protein>
    <submittedName>
        <fullName evidence="7">ABC transporter permease</fullName>
    </submittedName>
</protein>
<dbReference type="AlphaFoldDB" id="A0AA51YJ24"/>
<keyword evidence="3 5" id="KW-1133">Transmembrane helix</keyword>
<feature type="transmembrane region" description="Helical" evidence="5">
    <location>
        <begin position="74"/>
        <end position="97"/>
    </location>
</feature>
<reference evidence="7" key="1">
    <citation type="submission" date="2023-08" db="EMBL/GenBank/DDBJ databases">
        <title>Methanolobus mangrovi sp. nov. and Methanolobus sediminis sp. nov, two novel methylotrophic methanogens isolated from mangrove sediments in China.</title>
        <authorList>
            <person name="Zhou J."/>
        </authorList>
    </citation>
    <scope>NUCLEOTIDE SEQUENCE</scope>
    <source>
        <strain evidence="7">FTZ2</strain>
    </source>
</reference>
<dbReference type="KEGG" id="mmav:RE476_12435"/>
<dbReference type="GO" id="GO:0140359">
    <property type="term" value="F:ABC-type transporter activity"/>
    <property type="evidence" value="ECO:0007669"/>
    <property type="project" value="InterPro"/>
</dbReference>
<dbReference type="Pfam" id="PF01061">
    <property type="entry name" value="ABC2_membrane"/>
    <property type="match status" value="1"/>
</dbReference>
<evidence type="ECO:0000256" key="5">
    <source>
        <dbReference type="SAM" id="Phobius"/>
    </source>
</evidence>
<evidence type="ECO:0000313" key="7">
    <source>
        <dbReference type="EMBL" id="WMW22160.1"/>
    </source>
</evidence>
<dbReference type="RefSeq" id="WP_309307954.1">
    <property type="nucleotide sequence ID" value="NZ_CP133594.1"/>
</dbReference>
<evidence type="ECO:0000256" key="4">
    <source>
        <dbReference type="ARBA" id="ARBA00023136"/>
    </source>
</evidence>